<evidence type="ECO:0000256" key="2">
    <source>
        <dbReference type="ARBA" id="ARBA00023015"/>
    </source>
</evidence>
<dbReference type="Proteomes" id="UP000288216">
    <property type="component" value="Unassembled WGS sequence"/>
</dbReference>
<dbReference type="EMBL" id="BFAA01006801">
    <property type="protein sequence ID" value="GCB64717.1"/>
    <property type="molecule type" value="Genomic_DNA"/>
</dbReference>
<dbReference type="InterPro" id="IPR003316">
    <property type="entry name" value="E2F_WHTH_DNA-bd_dom"/>
</dbReference>
<comment type="similarity">
    <text evidence="1 5">Belongs to the E2F/DP family.</text>
</comment>
<dbReference type="SUPFAM" id="SSF144074">
    <property type="entry name" value="E2F-DP heterodimerization region"/>
    <property type="match status" value="1"/>
</dbReference>
<dbReference type="PROSITE" id="PS51257">
    <property type="entry name" value="PROKAR_LIPOPROTEIN"/>
    <property type="match status" value="1"/>
</dbReference>
<keyword evidence="2 5" id="KW-0805">Transcription regulation</keyword>
<comment type="subcellular location">
    <subcellularLocation>
        <location evidence="5">Nucleus</location>
    </subcellularLocation>
</comment>
<reference evidence="8 9" key="1">
    <citation type="journal article" date="2018" name="Nat. Ecol. Evol.">
        <title>Shark genomes provide insights into elasmobranch evolution and the origin of vertebrates.</title>
        <authorList>
            <person name="Hara Y"/>
            <person name="Yamaguchi K"/>
            <person name="Onimaru K"/>
            <person name="Kadota M"/>
            <person name="Koyanagi M"/>
            <person name="Keeley SD"/>
            <person name="Tatsumi K"/>
            <person name="Tanaka K"/>
            <person name="Motone F"/>
            <person name="Kageyama Y"/>
            <person name="Nozu R"/>
            <person name="Adachi N"/>
            <person name="Nishimura O"/>
            <person name="Nakagawa R"/>
            <person name="Tanegashima C"/>
            <person name="Kiyatake I"/>
            <person name="Matsumoto R"/>
            <person name="Murakumo K"/>
            <person name="Nishida K"/>
            <person name="Terakita A"/>
            <person name="Kuratani S"/>
            <person name="Sato K"/>
            <person name="Hyodo S Kuraku.S."/>
        </authorList>
    </citation>
    <scope>NUCLEOTIDE SEQUENCE [LARGE SCALE GENOMIC DNA]</scope>
</reference>
<dbReference type="GO" id="GO:0046983">
    <property type="term" value="F:protein dimerization activity"/>
    <property type="evidence" value="ECO:0007669"/>
    <property type="project" value="InterPro"/>
</dbReference>
<dbReference type="InterPro" id="IPR032198">
    <property type="entry name" value="E2F_CC-MB"/>
</dbReference>
<dbReference type="AlphaFoldDB" id="A0A401NV25"/>
<evidence type="ECO:0000256" key="5">
    <source>
        <dbReference type="RuleBase" id="RU003796"/>
    </source>
</evidence>
<dbReference type="STRING" id="75743.A0A401NV25"/>
<dbReference type="Gene3D" id="1.10.10.10">
    <property type="entry name" value="Winged helix-like DNA-binding domain superfamily/Winged helix DNA-binding domain"/>
    <property type="match status" value="1"/>
</dbReference>
<dbReference type="OrthoDB" id="1743261at2759"/>
<feature type="domain" description="E2F/DP family winged-helix DNA-binding" evidence="7">
    <location>
        <begin position="138"/>
        <end position="203"/>
    </location>
</feature>
<dbReference type="GO" id="GO:0035189">
    <property type="term" value="C:Rb-E2F complex"/>
    <property type="evidence" value="ECO:0007669"/>
    <property type="project" value="TreeGrafter"/>
</dbReference>
<keyword evidence="3 5" id="KW-0238">DNA-binding</keyword>
<keyword evidence="5" id="KW-0539">Nucleus</keyword>
<evidence type="ECO:0000313" key="8">
    <source>
        <dbReference type="EMBL" id="GCB64717.1"/>
    </source>
</evidence>
<dbReference type="InterPro" id="IPR036388">
    <property type="entry name" value="WH-like_DNA-bd_sf"/>
</dbReference>
<name>A0A401NV25_SCYTO</name>
<dbReference type="Gene3D" id="6.10.250.540">
    <property type="match status" value="1"/>
</dbReference>
<keyword evidence="9" id="KW-1185">Reference proteome</keyword>
<feature type="region of interest" description="Disordered" evidence="6">
    <location>
        <begin position="353"/>
        <end position="384"/>
    </location>
</feature>
<dbReference type="Pfam" id="PF02319">
    <property type="entry name" value="WHD_E2F_TDP"/>
    <property type="match status" value="1"/>
</dbReference>
<protein>
    <recommendedName>
        <fullName evidence="7">E2F/DP family winged-helix DNA-binding domain-containing protein</fullName>
    </recommendedName>
</protein>
<evidence type="ECO:0000259" key="7">
    <source>
        <dbReference type="SMART" id="SM01372"/>
    </source>
</evidence>
<dbReference type="FunFam" id="1.10.10.10:FF:000008">
    <property type="entry name" value="E2F transcription factor 1"/>
    <property type="match status" value="1"/>
</dbReference>
<accession>A0A401NV25</accession>
<dbReference type="PANTHER" id="PTHR12081:SF43">
    <property type="entry name" value="TRANSCRIPTION FACTOR E2F1"/>
    <property type="match status" value="1"/>
</dbReference>
<dbReference type="CDD" id="cd14660">
    <property type="entry name" value="E2F_DD"/>
    <property type="match status" value="1"/>
</dbReference>
<organism evidence="8 9">
    <name type="scientific">Scyliorhinus torazame</name>
    <name type="common">Cloudy catshark</name>
    <name type="synonym">Catulus torazame</name>
    <dbReference type="NCBI Taxonomy" id="75743"/>
    <lineage>
        <taxon>Eukaryota</taxon>
        <taxon>Metazoa</taxon>
        <taxon>Chordata</taxon>
        <taxon>Craniata</taxon>
        <taxon>Vertebrata</taxon>
        <taxon>Chondrichthyes</taxon>
        <taxon>Elasmobranchii</taxon>
        <taxon>Galeomorphii</taxon>
        <taxon>Galeoidea</taxon>
        <taxon>Carcharhiniformes</taxon>
        <taxon>Scyliorhinidae</taxon>
        <taxon>Scyliorhinus</taxon>
    </lineage>
</organism>
<proteinExistence type="inferred from homology"/>
<evidence type="ECO:0000256" key="6">
    <source>
        <dbReference type="SAM" id="MobiDB-lite"/>
    </source>
</evidence>
<dbReference type="Pfam" id="PF16421">
    <property type="entry name" value="E2F_CC-MB"/>
    <property type="match status" value="1"/>
</dbReference>
<gene>
    <name evidence="8" type="ORF">scyTo_0013377</name>
</gene>
<dbReference type="PANTHER" id="PTHR12081">
    <property type="entry name" value="TRANSCRIPTION FACTOR E2F"/>
    <property type="match status" value="1"/>
</dbReference>
<feature type="compositionally biased region" description="Low complexity" evidence="6">
    <location>
        <begin position="357"/>
        <end position="378"/>
    </location>
</feature>
<sequence length="457" mass="48981">MSREMLPAAIEPAAAAAASSSLQPGTVTVSCCGPEGLLGQPLLIFSSPGSGQAESEAERTGAGSGAAQGLLLFAATPQGPGSAEWGQRPPLGRPPVIGVKRKLELDSDHQYLAVEMVSPKGKGTTSGRGLKSPVEKTRYDTSLSLITKRFIQLLAQSPDGVLDLNWAAQALEVQKRRIYDITNVLEGIKLISKKSKNHIQWLGGHQFLDGEVLARYQALVKEIAELDENDRKLEELIQSCTLQLKLLTEDSESQRFAYVTCQDLRSIEDLAEEMVMVIKAPADTKLQVTDPSEALQISLQSSRGPVDVFLCPESGSGTCSPVKSLSSPVKTSPIRISPVRISPVRTSSCKVTDQEVLGSTSQGTTLSSSSSHDQGTHLASNTSSPMAGVVDINLSPLTSAANLLQQTEDALPSIPFDDMFVNLSPPLFQDYHFGLDEGEGISELFDCDFDTLQPLEF</sequence>
<evidence type="ECO:0000256" key="1">
    <source>
        <dbReference type="ARBA" id="ARBA00010940"/>
    </source>
</evidence>
<dbReference type="SUPFAM" id="SSF46785">
    <property type="entry name" value="Winged helix' DNA-binding domain"/>
    <property type="match status" value="1"/>
</dbReference>
<evidence type="ECO:0000256" key="4">
    <source>
        <dbReference type="ARBA" id="ARBA00023163"/>
    </source>
</evidence>
<dbReference type="GO" id="GO:0000981">
    <property type="term" value="F:DNA-binding transcription factor activity, RNA polymerase II-specific"/>
    <property type="evidence" value="ECO:0007669"/>
    <property type="project" value="TreeGrafter"/>
</dbReference>
<keyword evidence="4 5" id="KW-0804">Transcription</keyword>
<dbReference type="OMA" id="HVMEQQI"/>
<evidence type="ECO:0000256" key="3">
    <source>
        <dbReference type="ARBA" id="ARBA00023125"/>
    </source>
</evidence>
<comment type="caution">
    <text evidence="8">The sequence shown here is derived from an EMBL/GenBank/DDBJ whole genome shotgun (WGS) entry which is preliminary data.</text>
</comment>
<dbReference type="SMART" id="SM01372">
    <property type="entry name" value="E2F_TDP"/>
    <property type="match status" value="1"/>
</dbReference>
<dbReference type="InterPro" id="IPR015633">
    <property type="entry name" value="E2F"/>
</dbReference>
<dbReference type="GO" id="GO:0000978">
    <property type="term" value="F:RNA polymerase II cis-regulatory region sequence-specific DNA binding"/>
    <property type="evidence" value="ECO:0007669"/>
    <property type="project" value="InterPro"/>
</dbReference>
<evidence type="ECO:0000313" key="9">
    <source>
        <dbReference type="Proteomes" id="UP000288216"/>
    </source>
</evidence>
<dbReference type="InterPro" id="IPR036390">
    <property type="entry name" value="WH_DNA-bd_sf"/>
</dbReference>
<dbReference type="InterPro" id="IPR037241">
    <property type="entry name" value="E2F-DP_heterodim"/>
</dbReference>